<evidence type="ECO:0000313" key="2">
    <source>
        <dbReference type="Proteomes" id="UP000281498"/>
    </source>
</evidence>
<dbReference type="OrthoDB" id="529320at2"/>
<reference evidence="1 2" key="1">
    <citation type="submission" date="2017-10" db="EMBL/GenBank/DDBJ databases">
        <title>Bacillus sp. nov., a halophilic bacterium isolated from a Keqin Lake.</title>
        <authorList>
            <person name="Wang H."/>
        </authorList>
    </citation>
    <scope>NUCLEOTIDE SEQUENCE [LARGE SCALE GENOMIC DNA]</scope>
    <source>
        <strain evidence="1 2">KCTC 13187</strain>
    </source>
</reference>
<keyword evidence="1" id="KW-0723">Serine/threonine-protein kinase</keyword>
<dbReference type="EMBL" id="PDOE01000013">
    <property type="protein sequence ID" value="RKL65661.1"/>
    <property type="molecule type" value="Genomic_DNA"/>
</dbReference>
<dbReference type="Gene3D" id="1.10.510.10">
    <property type="entry name" value="Transferase(Phosphotransferase) domain 1"/>
    <property type="match status" value="1"/>
</dbReference>
<dbReference type="GO" id="GO:0004674">
    <property type="term" value="F:protein serine/threonine kinase activity"/>
    <property type="evidence" value="ECO:0007669"/>
    <property type="project" value="UniProtKB-KW"/>
</dbReference>
<protein>
    <submittedName>
        <fullName evidence="1">Serine/threonine protein kinase</fullName>
    </submittedName>
</protein>
<accession>A0A3A9K5T3</accession>
<gene>
    <name evidence="1" type="ORF">CR203_19470</name>
</gene>
<name>A0A3A9K5T3_9BACI</name>
<keyword evidence="2" id="KW-1185">Reference proteome</keyword>
<dbReference type="InterPro" id="IPR052396">
    <property type="entry name" value="Meiotic_Drive_Suppr_Kinase"/>
</dbReference>
<keyword evidence="1" id="KW-0808">Transferase</keyword>
<evidence type="ECO:0000313" key="1">
    <source>
        <dbReference type="EMBL" id="RKL65661.1"/>
    </source>
</evidence>
<dbReference type="AlphaFoldDB" id="A0A3A9K5T3"/>
<keyword evidence="1" id="KW-0418">Kinase</keyword>
<dbReference type="RefSeq" id="WP_110935968.1">
    <property type="nucleotide sequence ID" value="NZ_KZ614146.1"/>
</dbReference>
<dbReference type="SUPFAM" id="SSF56112">
    <property type="entry name" value="Protein kinase-like (PK-like)"/>
    <property type="match status" value="1"/>
</dbReference>
<dbReference type="Proteomes" id="UP000281498">
    <property type="component" value="Unassembled WGS sequence"/>
</dbReference>
<organism evidence="1 2">
    <name type="scientific">Salipaludibacillus neizhouensis</name>
    <dbReference type="NCBI Taxonomy" id="885475"/>
    <lineage>
        <taxon>Bacteria</taxon>
        <taxon>Bacillati</taxon>
        <taxon>Bacillota</taxon>
        <taxon>Bacilli</taxon>
        <taxon>Bacillales</taxon>
        <taxon>Bacillaceae</taxon>
    </lineage>
</organism>
<dbReference type="InterPro" id="IPR011009">
    <property type="entry name" value="Kinase-like_dom_sf"/>
</dbReference>
<comment type="caution">
    <text evidence="1">The sequence shown here is derived from an EMBL/GenBank/DDBJ whole genome shotgun (WGS) entry which is preliminary data.</text>
</comment>
<sequence>MKSFSELAYSVKYEITGSRTRVKDKDPALELIGEGRSAFVFRINSTNKVIKVFFAPFCHLAKEEAEIYKKLIGIPSYPELYEFGANYLVIDYVDGNTLFNCLVKGIMVTSDHIKEIDSALLQAKKKGLNPSDIHLRNIMITSHGDIKIIDVARFRQTKKCSQWIDLKTGFYHYYKYRIFPKKIPAFLLNTIAFFYKKKLIHRFFIKKSNLKNKMVG</sequence>
<proteinExistence type="predicted"/>
<dbReference type="PANTHER" id="PTHR37171">
    <property type="entry name" value="SERINE/THREONINE-PROTEIN KINASE YRZF-RELATED"/>
    <property type="match status" value="1"/>
</dbReference>
<dbReference type="PANTHER" id="PTHR37171:SF1">
    <property type="entry name" value="SERINE_THREONINE-PROTEIN KINASE YRZF-RELATED"/>
    <property type="match status" value="1"/>
</dbReference>